<dbReference type="Pfam" id="PF00314">
    <property type="entry name" value="Thaumatin"/>
    <property type="match status" value="1"/>
</dbReference>
<dbReference type="KEGG" id="eus:EUTSA_v10019053mg"/>
<dbReference type="PIRSF" id="PIRSF002703">
    <property type="entry name" value="Thaumatin"/>
    <property type="match status" value="1"/>
</dbReference>
<dbReference type="eggNOG" id="ENOG502QUEJ">
    <property type="taxonomic scope" value="Eukaryota"/>
</dbReference>
<name>V4JQZ7_EUTSA</name>
<feature type="disulfide bond" evidence="3">
    <location>
        <begin position="80"/>
        <end position="90"/>
    </location>
</feature>
<evidence type="ECO:0000256" key="4">
    <source>
        <dbReference type="SAM" id="SignalP"/>
    </source>
</evidence>
<evidence type="ECO:0008006" key="7">
    <source>
        <dbReference type="Google" id="ProtNLM"/>
    </source>
</evidence>
<accession>V4JQZ7</accession>
<reference evidence="5 6" key="1">
    <citation type="journal article" date="2013" name="Front. Plant Sci.">
        <title>The Reference Genome of the Halophytic Plant Eutrema salsugineum.</title>
        <authorList>
            <person name="Yang R."/>
            <person name="Jarvis D.E."/>
            <person name="Chen H."/>
            <person name="Beilstein M.A."/>
            <person name="Grimwood J."/>
            <person name="Jenkins J."/>
            <person name="Shu S."/>
            <person name="Prochnik S."/>
            <person name="Xin M."/>
            <person name="Ma C."/>
            <person name="Schmutz J."/>
            <person name="Wing R.A."/>
            <person name="Mitchell-Olds T."/>
            <person name="Schumaker K.S."/>
            <person name="Wang X."/>
        </authorList>
    </citation>
    <scope>NUCLEOTIDE SEQUENCE [LARGE SCALE GENOMIC DNA]</scope>
</reference>
<evidence type="ECO:0000256" key="3">
    <source>
        <dbReference type="PIRSR" id="PIRSR002703-1"/>
    </source>
</evidence>
<dbReference type="PROSITE" id="PS51367">
    <property type="entry name" value="THAUMATIN_2"/>
    <property type="match status" value="1"/>
</dbReference>
<feature type="disulfide bond" evidence="3">
    <location>
        <begin position="146"/>
        <end position="229"/>
    </location>
</feature>
<feature type="signal peptide" evidence="4">
    <location>
        <begin position="1"/>
        <end position="22"/>
    </location>
</feature>
<comment type="similarity">
    <text evidence="1">Belongs to the thaumatin family.</text>
</comment>
<keyword evidence="2 3" id="KW-1015">Disulfide bond</keyword>
<dbReference type="InterPro" id="IPR037176">
    <property type="entry name" value="Osmotin/thaumatin-like_sf"/>
</dbReference>
<dbReference type="FunFam" id="2.60.110.10:FF:000002">
    <property type="entry name" value="Thaumatin-like protein 1a"/>
    <property type="match status" value="1"/>
</dbReference>
<feature type="disulfide bond" evidence="3">
    <location>
        <begin position="32"/>
        <end position="239"/>
    </location>
</feature>
<dbReference type="InterPro" id="IPR001938">
    <property type="entry name" value="Thaumatin"/>
</dbReference>
<gene>
    <name evidence="5" type="ORF">EUTSA_v10019053mg</name>
</gene>
<dbReference type="PRINTS" id="PR00347">
    <property type="entry name" value="THAUMATIN"/>
</dbReference>
<dbReference type="PANTHER" id="PTHR31048">
    <property type="entry name" value="OS03G0233200 PROTEIN"/>
    <property type="match status" value="1"/>
</dbReference>
<evidence type="ECO:0000313" key="6">
    <source>
        <dbReference type="Proteomes" id="UP000030689"/>
    </source>
</evidence>
<dbReference type="PROSITE" id="PS00316">
    <property type="entry name" value="THAUMATIN_1"/>
    <property type="match status" value="1"/>
</dbReference>
<feature type="disulfide bond" evidence="3">
    <location>
        <begin position="189"/>
        <end position="199"/>
    </location>
</feature>
<feature type="chain" id="PRO_5004720157" description="Thaumatin-like protein" evidence="4">
    <location>
        <begin position="23"/>
        <end position="243"/>
    </location>
</feature>
<dbReference type="OrthoDB" id="430315at2759"/>
<feature type="disulfide bond" evidence="3">
    <location>
        <begin position="95"/>
        <end position="101"/>
    </location>
</feature>
<dbReference type="Proteomes" id="UP000030689">
    <property type="component" value="Unassembled WGS sequence"/>
</dbReference>
<dbReference type="CDD" id="cd09218">
    <property type="entry name" value="TLP-PA"/>
    <property type="match status" value="1"/>
</dbReference>
<dbReference type="EMBL" id="KI517953">
    <property type="protein sequence ID" value="ESQ27645.1"/>
    <property type="molecule type" value="Genomic_DNA"/>
</dbReference>
<dbReference type="Gene3D" id="2.60.110.10">
    <property type="entry name" value="Thaumatin"/>
    <property type="match status" value="1"/>
</dbReference>
<keyword evidence="6" id="KW-1185">Reference proteome</keyword>
<sequence length="243" mass="25287">MANFSSFHVLLFVFITSGVAVSATVFTLENLCPYTVWPGILTGNGGKALGDGGLELATDASVQLTAPPGWTGRFWARTGCKFDSTGHGICVTGDCGGVLKCAGAGGVPPVTLAEFTVGGKDFYDVSLVDGYNVKMGIKPQGGSGDCRYAGCVADLNAICPEELRVKDQQNNVAACKSACAAFNKEEYCCSGAHSTPETCAPTNYSMTFKKACPSAYSYAYDDATSTFTCSGASYLITFCPTTS</sequence>
<dbReference type="Gramene" id="ESQ27645">
    <property type="protein sequence ID" value="ESQ27645"/>
    <property type="gene ID" value="EUTSA_v10019053mg"/>
</dbReference>
<dbReference type="SUPFAM" id="SSF49870">
    <property type="entry name" value="Osmotin, thaumatin-like protein"/>
    <property type="match status" value="1"/>
</dbReference>
<keyword evidence="4" id="KW-0732">Signal</keyword>
<feature type="disulfide bond" evidence="3">
    <location>
        <begin position="151"/>
        <end position="212"/>
    </location>
</feature>
<dbReference type="OMA" id="FGDCKYA"/>
<dbReference type="AlphaFoldDB" id="V4JQZ7"/>
<proteinExistence type="inferred from homology"/>
<evidence type="ECO:0000256" key="1">
    <source>
        <dbReference type="ARBA" id="ARBA00010607"/>
    </source>
</evidence>
<feature type="disulfide bond" evidence="3">
    <location>
        <begin position="159"/>
        <end position="175"/>
    </location>
</feature>
<evidence type="ECO:0000313" key="5">
    <source>
        <dbReference type="EMBL" id="ESQ27645.1"/>
    </source>
</evidence>
<evidence type="ECO:0000256" key="2">
    <source>
        <dbReference type="ARBA" id="ARBA00023157"/>
    </source>
</evidence>
<feature type="disulfide bond" evidence="3">
    <location>
        <begin position="179"/>
        <end position="188"/>
    </location>
</feature>
<dbReference type="STRING" id="72664.V4JQZ7"/>
<dbReference type="SMART" id="SM00205">
    <property type="entry name" value="THN"/>
    <property type="match status" value="1"/>
</dbReference>
<protein>
    <recommendedName>
        <fullName evidence="7">Thaumatin-like protein</fullName>
    </recommendedName>
</protein>
<organism evidence="5 6">
    <name type="scientific">Eutrema salsugineum</name>
    <name type="common">Saltwater cress</name>
    <name type="synonym">Sisymbrium salsugineum</name>
    <dbReference type="NCBI Taxonomy" id="72664"/>
    <lineage>
        <taxon>Eukaryota</taxon>
        <taxon>Viridiplantae</taxon>
        <taxon>Streptophyta</taxon>
        <taxon>Embryophyta</taxon>
        <taxon>Tracheophyta</taxon>
        <taxon>Spermatophyta</taxon>
        <taxon>Magnoliopsida</taxon>
        <taxon>eudicotyledons</taxon>
        <taxon>Gunneridae</taxon>
        <taxon>Pentapetalae</taxon>
        <taxon>rosids</taxon>
        <taxon>malvids</taxon>
        <taxon>Brassicales</taxon>
        <taxon>Brassicaceae</taxon>
        <taxon>Eutremeae</taxon>
        <taxon>Eutrema</taxon>
    </lineage>
</organism>
<dbReference type="InterPro" id="IPR017949">
    <property type="entry name" value="Thaumatin_CS"/>
</dbReference>